<dbReference type="EMBL" id="RBNR01000265">
    <property type="protein sequence ID" value="RML41222.1"/>
    <property type="molecule type" value="Genomic_DNA"/>
</dbReference>
<evidence type="ECO:0000313" key="2">
    <source>
        <dbReference type="Proteomes" id="UP000280292"/>
    </source>
</evidence>
<evidence type="ECO:0000313" key="1">
    <source>
        <dbReference type="EMBL" id="RML41222.1"/>
    </source>
</evidence>
<sequence>MNAIMATAFIIYNTSTDTARLGGLADRSGNQLSE</sequence>
<protein>
    <submittedName>
        <fullName evidence="1">Uncharacterized protein</fullName>
    </submittedName>
</protein>
<reference evidence="1 2" key="1">
    <citation type="submission" date="2018-08" db="EMBL/GenBank/DDBJ databases">
        <title>Recombination of ecologically and evolutionarily significant loci maintains genetic cohesion in the Pseudomonas syringae species complex.</title>
        <authorList>
            <person name="Dillon M."/>
            <person name="Thakur S."/>
            <person name="Almeida R.N.D."/>
            <person name="Weir B.S."/>
            <person name="Guttman D.S."/>
        </authorList>
    </citation>
    <scope>NUCLEOTIDE SEQUENCE [LARGE SCALE GENOMIC DNA]</scope>
    <source>
        <strain evidence="1 2">ICMP 3883</strain>
    </source>
</reference>
<dbReference type="AlphaFoldDB" id="A0A3M2VQ06"/>
<accession>A0A3M2VQ06</accession>
<organism evidence="1 2">
    <name type="scientific">Pseudomonas syringae pv. ribicola</name>
    <dbReference type="NCBI Taxonomy" id="55398"/>
    <lineage>
        <taxon>Bacteria</taxon>
        <taxon>Pseudomonadati</taxon>
        <taxon>Pseudomonadota</taxon>
        <taxon>Gammaproteobacteria</taxon>
        <taxon>Pseudomonadales</taxon>
        <taxon>Pseudomonadaceae</taxon>
        <taxon>Pseudomonas</taxon>
    </lineage>
</organism>
<dbReference type="Proteomes" id="UP000280292">
    <property type="component" value="Unassembled WGS sequence"/>
</dbReference>
<gene>
    <name evidence="1" type="ORF">ALQ95_102200</name>
</gene>
<name>A0A3M2VQ06_PSESI</name>
<proteinExistence type="predicted"/>
<comment type="caution">
    <text evidence="1">The sequence shown here is derived from an EMBL/GenBank/DDBJ whole genome shotgun (WGS) entry which is preliminary data.</text>
</comment>